<reference evidence="1" key="1">
    <citation type="submission" date="2018-02" db="EMBL/GenBank/DDBJ databases">
        <title>Rhizophora mucronata_Transcriptome.</title>
        <authorList>
            <person name="Meera S.P."/>
            <person name="Sreeshan A."/>
            <person name="Augustine A."/>
        </authorList>
    </citation>
    <scope>NUCLEOTIDE SEQUENCE</scope>
    <source>
        <tissue evidence="1">Leaf</tissue>
    </source>
</reference>
<protein>
    <submittedName>
        <fullName evidence="1">Uncharacterized protein</fullName>
    </submittedName>
</protein>
<accession>A0A2P2J8J1</accession>
<organism evidence="1">
    <name type="scientific">Rhizophora mucronata</name>
    <name type="common">Asiatic mangrove</name>
    <dbReference type="NCBI Taxonomy" id="61149"/>
    <lineage>
        <taxon>Eukaryota</taxon>
        <taxon>Viridiplantae</taxon>
        <taxon>Streptophyta</taxon>
        <taxon>Embryophyta</taxon>
        <taxon>Tracheophyta</taxon>
        <taxon>Spermatophyta</taxon>
        <taxon>Magnoliopsida</taxon>
        <taxon>eudicotyledons</taxon>
        <taxon>Gunneridae</taxon>
        <taxon>Pentapetalae</taxon>
        <taxon>rosids</taxon>
        <taxon>fabids</taxon>
        <taxon>Malpighiales</taxon>
        <taxon>Rhizophoraceae</taxon>
        <taxon>Rhizophora</taxon>
    </lineage>
</organism>
<dbReference type="EMBL" id="GGEC01009322">
    <property type="protein sequence ID" value="MBW89805.1"/>
    <property type="molecule type" value="Transcribed_RNA"/>
</dbReference>
<evidence type="ECO:0000313" key="1">
    <source>
        <dbReference type="EMBL" id="MBW89805.1"/>
    </source>
</evidence>
<dbReference type="AlphaFoldDB" id="A0A2P2J8J1"/>
<sequence length="41" mass="4742">MLGHTKFQLHLTCQSICHSQTAKRCFVREHMQQGLNFQGVP</sequence>
<proteinExistence type="predicted"/>
<name>A0A2P2J8J1_RHIMU</name>